<feature type="region of interest" description="Disordered" evidence="1">
    <location>
        <begin position="409"/>
        <end position="430"/>
    </location>
</feature>
<dbReference type="GeneID" id="70912697"/>
<protein>
    <submittedName>
        <fullName evidence="3">Uncharacterized protein</fullName>
    </submittedName>
</protein>
<gene>
    <name evidence="3" type="ORF">BA890_05540</name>
</gene>
<dbReference type="RefSeq" id="WP_024372836.1">
    <property type="nucleotide sequence ID" value="NZ_ATFJ01000001.1"/>
</dbReference>
<organism evidence="3 4">
    <name type="scientific">Vibrio natriegens NBRC 15636 = ATCC 14048 = DSM 759</name>
    <dbReference type="NCBI Taxonomy" id="1219067"/>
    <lineage>
        <taxon>Bacteria</taxon>
        <taxon>Pseudomonadati</taxon>
        <taxon>Pseudomonadota</taxon>
        <taxon>Gammaproteobacteria</taxon>
        <taxon>Vibrionales</taxon>
        <taxon>Vibrionaceae</taxon>
        <taxon>Vibrio</taxon>
    </lineage>
</organism>
<dbReference type="AlphaFoldDB" id="A0AAN0Y1V2"/>
<evidence type="ECO:0000256" key="2">
    <source>
        <dbReference type="SAM" id="SignalP"/>
    </source>
</evidence>
<name>A0AAN0Y1V2_VIBNA</name>
<dbReference type="Proteomes" id="UP000092741">
    <property type="component" value="Chromosome 1"/>
</dbReference>
<keyword evidence="2" id="KW-0732">Signal</keyword>
<evidence type="ECO:0000313" key="4">
    <source>
        <dbReference type="Proteomes" id="UP000092741"/>
    </source>
</evidence>
<feature type="signal peptide" evidence="2">
    <location>
        <begin position="1"/>
        <end position="30"/>
    </location>
</feature>
<dbReference type="KEGG" id="vna:PN96_07810"/>
<feature type="chain" id="PRO_5042847500" evidence="2">
    <location>
        <begin position="31"/>
        <end position="826"/>
    </location>
</feature>
<evidence type="ECO:0000313" key="3">
    <source>
        <dbReference type="EMBL" id="ANQ12239.1"/>
    </source>
</evidence>
<sequence>MNTNRQFSRIRTATLAVSSLALMFSMSAFARLDGAIFTTTPAGDIVNENVRYQSKEEVFLDGGPGPQAPRTAAALPEGLYYFQVTDPSGKCLLSSTLESADTNGGTCYEDVKIKGKNAKNAEAFYAEPLSCRLFYFDGEDGVTFINDSYTMTQEVKVRGKMETQSIVVECRHQLGSEYLEIDPSAMPDGETIQLFPFANTPNSGGVYKAWVSTAESVEAACESSPDWNEGIETGENCNGFFGFIPRNSKTDNFKALTETPIPPNFDIALRSFHDKNLNCQYDPLVDEIIPNWEFGLRDIDPNMLGMRNTKLSNDLPADPVRFSVFGVENHPWTIDQFMWWAHKYEGIAPMNNTPSDTPFSHFTTFSELKDFAPTFDDGALRVSFKNAIACPEDTESLSLLAVTDDIVKRSSGEDTDEEAGNQGDPDGDTGFVPGMYAEPTYDDDPVLTIRFGSIGVARLEVCKSFDADGSGSHDEGEQLIPNWPVTLYIPESVPVLPEDGNFGPGNPEFDLLAQLLIDTGYLKEGEELAEVKNRYVTKLTEDGEPNESGEYPEGYGCVKFNVLVPNVVPTEDGTLPSYKVSEDVDNLTPTWMNTSAYNITFDVESVLSELNGAPVVEGVVRNRSDGEEGNKVYFNNVCKITVDFDTKGYWHNKNGLAELTEADRDYVNGLDPYDSPTVYFGAGDEPFDGEYMDGTAVAAAFSDGSVIWGAGTWQSEVSHFLTDNNGNADLNEHKEQLAQQLLAFIFNTRHRPVDSGLSPATKLWFGGEWVSVEDIIDSAISAWQGSDIYTIDHIKTLLDGMNNNDAVEIPVSSPEECPAAYPPEES</sequence>
<accession>A0AAN0Y1V2</accession>
<reference evidence="3 4" key="1">
    <citation type="submission" date="2016-07" db="EMBL/GenBank/DDBJ databases">
        <title>Developing Vibrio natriegens as a novel, fast-growing host for biotechnology.</title>
        <authorList>
            <person name="Weinstock M.T."/>
            <person name="Hesek E.D."/>
            <person name="Wilson C.M."/>
            <person name="Gibson D.G."/>
        </authorList>
    </citation>
    <scope>NUCLEOTIDE SEQUENCE [LARGE SCALE GENOMIC DNA]</scope>
    <source>
        <strain evidence="3 4">ATCC 14048</strain>
    </source>
</reference>
<keyword evidence="4" id="KW-1185">Reference proteome</keyword>
<evidence type="ECO:0000256" key="1">
    <source>
        <dbReference type="SAM" id="MobiDB-lite"/>
    </source>
</evidence>
<proteinExistence type="predicted"/>
<dbReference type="EMBL" id="CP016345">
    <property type="protein sequence ID" value="ANQ12239.1"/>
    <property type="molecule type" value="Genomic_DNA"/>
</dbReference>